<proteinExistence type="predicted"/>
<organism evidence="2">
    <name type="scientific">marine sediment metagenome</name>
    <dbReference type="NCBI Taxonomy" id="412755"/>
    <lineage>
        <taxon>unclassified sequences</taxon>
        <taxon>metagenomes</taxon>
        <taxon>ecological metagenomes</taxon>
    </lineage>
</organism>
<keyword evidence="1" id="KW-0472">Membrane</keyword>
<keyword evidence="1" id="KW-0812">Transmembrane</keyword>
<reference evidence="2" key="1">
    <citation type="journal article" date="2014" name="Front. Microbiol.">
        <title>High frequency of phylogenetically diverse reductive dehalogenase-homologous genes in deep subseafloor sedimentary metagenomes.</title>
        <authorList>
            <person name="Kawai M."/>
            <person name="Futagami T."/>
            <person name="Toyoda A."/>
            <person name="Takaki Y."/>
            <person name="Nishi S."/>
            <person name="Hori S."/>
            <person name="Arai W."/>
            <person name="Tsubouchi T."/>
            <person name="Morono Y."/>
            <person name="Uchiyama I."/>
            <person name="Ito T."/>
            <person name="Fujiyama A."/>
            <person name="Inagaki F."/>
            <person name="Takami H."/>
        </authorList>
    </citation>
    <scope>NUCLEOTIDE SEQUENCE</scope>
    <source>
        <strain evidence="2">Expedition CK06-06</strain>
    </source>
</reference>
<keyword evidence="1" id="KW-1133">Transmembrane helix</keyword>
<name>X1APH4_9ZZZZ</name>
<gene>
    <name evidence="2" type="ORF">S01H4_22074</name>
</gene>
<evidence type="ECO:0008006" key="3">
    <source>
        <dbReference type="Google" id="ProtNLM"/>
    </source>
</evidence>
<feature type="non-terminal residue" evidence="2">
    <location>
        <position position="1"/>
    </location>
</feature>
<dbReference type="Gene3D" id="2.60.40.10">
    <property type="entry name" value="Immunoglobulins"/>
    <property type="match status" value="1"/>
</dbReference>
<protein>
    <recommendedName>
        <fullName evidence="3">Fibronectin type-III domain-containing protein</fullName>
    </recommendedName>
</protein>
<dbReference type="EMBL" id="BART01010067">
    <property type="protein sequence ID" value="GAG84670.1"/>
    <property type="molecule type" value="Genomic_DNA"/>
</dbReference>
<dbReference type="AlphaFoldDB" id="X1APH4"/>
<evidence type="ECO:0000256" key="1">
    <source>
        <dbReference type="SAM" id="Phobius"/>
    </source>
</evidence>
<accession>X1APH4</accession>
<evidence type="ECO:0000313" key="2">
    <source>
        <dbReference type="EMBL" id="GAG84670.1"/>
    </source>
</evidence>
<comment type="caution">
    <text evidence="2">The sequence shown here is derived from an EMBL/GenBank/DDBJ whole genome shotgun (WGS) entry which is preliminary data.</text>
</comment>
<dbReference type="InterPro" id="IPR013783">
    <property type="entry name" value="Ig-like_fold"/>
</dbReference>
<feature type="transmembrane region" description="Helical" evidence="1">
    <location>
        <begin position="277"/>
        <end position="297"/>
    </location>
</feature>
<sequence length="303" mass="32584">ADFEDVCGVQVDNEDAAAAVVEIIGAAEYTTNPVGDIDDAVAFWDIVVIDDGDVDQITLRLYTDVTEDSELWVWGSARGEWLEAEAAVANLFGGFMLLEIDNASTPTLDDLGELPFAVIEPPAAAEIDEDPILMAPENGADDVSLTPTFAWEAVADADGYYFEFADNANFVTPIIKLDGDLARLIVTAYAYRTELPYSTAYYWRVKAVSGTEDAGDLAESDWASAVFITMAEPVEPTPPVVVEPTPPAPPAPIITIEQPDIVVPLPAVIETPITPTWIYVIIGVGAVLVIALLVLIVRTRRVA</sequence>